<dbReference type="Gene3D" id="3.40.33.10">
    <property type="entry name" value="CAP"/>
    <property type="match status" value="1"/>
</dbReference>
<dbReference type="OrthoDB" id="9794228at2"/>
<dbReference type="InterPro" id="IPR002413">
    <property type="entry name" value="V5_allergen-like"/>
</dbReference>
<dbReference type="AlphaFoldDB" id="A0A437MAZ2"/>
<dbReference type="SMART" id="SM00198">
    <property type="entry name" value="SCP"/>
    <property type="match status" value="1"/>
</dbReference>
<evidence type="ECO:0000256" key="1">
    <source>
        <dbReference type="SAM" id="SignalP"/>
    </source>
</evidence>
<keyword evidence="1" id="KW-0732">Signal</keyword>
<feature type="signal peptide" evidence="1">
    <location>
        <begin position="1"/>
        <end position="24"/>
    </location>
</feature>
<dbReference type="PANTHER" id="PTHR10334">
    <property type="entry name" value="CYSTEINE-RICH SECRETORY PROTEIN-RELATED"/>
    <property type="match status" value="1"/>
</dbReference>
<dbReference type="PRINTS" id="PR00838">
    <property type="entry name" value="V5ALLERGEN"/>
</dbReference>
<dbReference type="Pfam" id="PF00188">
    <property type="entry name" value="CAP"/>
    <property type="match status" value="1"/>
</dbReference>
<feature type="domain" description="SCP" evidence="2">
    <location>
        <begin position="33"/>
        <end position="171"/>
    </location>
</feature>
<dbReference type="Proteomes" id="UP000282971">
    <property type="component" value="Unassembled WGS sequence"/>
</dbReference>
<evidence type="ECO:0000259" key="2">
    <source>
        <dbReference type="SMART" id="SM00198"/>
    </source>
</evidence>
<protein>
    <submittedName>
        <fullName evidence="3">SCP-like extracellular</fullName>
    </submittedName>
</protein>
<dbReference type="InterPro" id="IPR014044">
    <property type="entry name" value="CAP_dom"/>
</dbReference>
<feature type="chain" id="PRO_5019245554" evidence="1">
    <location>
        <begin position="25"/>
        <end position="175"/>
    </location>
</feature>
<dbReference type="SUPFAM" id="SSF55797">
    <property type="entry name" value="PR-1-like"/>
    <property type="match status" value="1"/>
</dbReference>
<sequence>MTAFRSRALLQALSLIAAGGLLCAAAPATRLDNFKQRILDSHNAERTTYKLRPLVWSDALAAEAAKWAAHLSALADLEHDESLDVEGENLWRGTKGHYTPEDMVKLWISEKKMFQNNPIPDVSITGDFGDVGHFTQVVWHSTGLVGCAVADAKGGDEVMVCRYMEGGNVQGQNTY</sequence>
<dbReference type="InterPro" id="IPR001283">
    <property type="entry name" value="CRISP-related"/>
</dbReference>
<dbReference type="EMBL" id="SACN01000001">
    <property type="protein sequence ID" value="RVT94817.1"/>
    <property type="molecule type" value="Genomic_DNA"/>
</dbReference>
<organism evidence="3 4">
    <name type="scientific">Sphingomonas crocodyli</name>
    <dbReference type="NCBI Taxonomy" id="1979270"/>
    <lineage>
        <taxon>Bacteria</taxon>
        <taxon>Pseudomonadati</taxon>
        <taxon>Pseudomonadota</taxon>
        <taxon>Alphaproteobacteria</taxon>
        <taxon>Sphingomonadales</taxon>
        <taxon>Sphingomonadaceae</taxon>
        <taxon>Sphingomonas</taxon>
    </lineage>
</organism>
<dbReference type="InterPro" id="IPR035940">
    <property type="entry name" value="CAP_sf"/>
</dbReference>
<reference evidence="3 4" key="1">
    <citation type="submission" date="2019-01" db="EMBL/GenBank/DDBJ databases">
        <authorList>
            <person name="Chen W.-M."/>
        </authorList>
    </citation>
    <scope>NUCLEOTIDE SEQUENCE [LARGE SCALE GENOMIC DNA]</scope>
    <source>
        <strain evidence="3 4">CCP-7</strain>
    </source>
</reference>
<dbReference type="InterPro" id="IPR018244">
    <property type="entry name" value="Allrgn_V5/Tpx1_CS"/>
</dbReference>
<evidence type="ECO:0000313" key="3">
    <source>
        <dbReference type="EMBL" id="RVT94817.1"/>
    </source>
</evidence>
<name>A0A437MAZ2_9SPHN</name>
<dbReference type="GO" id="GO:0005576">
    <property type="term" value="C:extracellular region"/>
    <property type="evidence" value="ECO:0007669"/>
    <property type="project" value="InterPro"/>
</dbReference>
<comment type="caution">
    <text evidence="3">The sequence shown here is derived from an EMBL/GenBank/DDBJ whole genome shotgun (WGS) entry which is preliminary data.</text>
</comment>
<dbReference type="PRINTS" id="PR00837">
    <property type="entry name" value="V5TPXLIKE"/>
</dbReference>
<accession>A0A437MAZ2</accession>
<keyword evidence="4" id="KW-1185">Reference proteome</keyword>
<evidence type="ECO:0000313" key="4">
    <source>
        <dbReference type="Proteomes" id="UP000282971"/>
    </source>
</evidence>
<gene>
    <name evidence="3" type="ORF">EOD43_13640</name>
</gene>
<proteinExistence type="predicted"/>
<dbReference type="PROSITE" id="PS01009">
    <property type="entry name" value="CRISP_1"/>
    <property type="match status" value="1"/>
</dbReference>